<reference evidence="3" key="1">
    <citation type="journal article" date="2014" name="Science">
        <title>Ancient hybridizations among the ancestral genomes of bread wheat.</title>
        <authorList>
            <consortium name="International Wheat Genome Sequencing Consortium,"/>
            <person name="Marcussen T."/>
            <person name="Sandve S.R."/>
            <person name="Heier L."/>
            <person name="Spannagl M."/>
            <person name="Pfeifer M."/>
            <person name="Jakobsen K.S."/>
            <person name="Wulff B.B."/>
            <person name="Steuernagel B."/>
            <person name="Mayer K.F."/>
            <person name="Olsen O.A."/>
        </authorList>
    </citation>
    <scope>NUCLEOTIDE SEQUENCE [LARGE SCALE GENOMIC DNA]</scope>
    <source>
        <strain evidence="3">cv. AL8/78</strain>
    </source>
</reference>
<protein>
    <submittedName>
        <fullName evidence="2">Uncharacterized protein</fullName>
    </submittedName>
</protein>
<dbReference type="AlphaFoldDB" id="A0A453FHQ6"/>
<name>A0A453FHQ6_AEGTS</name>
<sequence>MCSGFQTTTPWRFPGRTNSSKSKITLSDSCQDVICTIAYTRDLMLQATGAERRGWRTRTRRGQEQEEEQYKSCI</sequence>
<evidence type="ECO:0000256" key="1">
    <source>
        <dbReference type="SAM" id="MobiDB-lite"/>
    </source>
</evidence>
<keyword evidence="3" id="KW-1185">Reference proteome</keyword>
<evidence type="ECO:0000313" key="3">
    <source>
        <dbReference type="Proteomes" id="UP000015105"/>
    </source>
</evidence>
<dbReference type="Proteomes" id="UP000015105">
    <property type="component" value="Chromosome 3D"/>
</dbReference>
<dbReference type="Gramene" id="AET3Gv20679700.1">
    <property type="protein sequence ID" value="AET3Gv20679700.1"/>
    <property type="gene ID" value="AET3Gv20679700"/>
</dbReference>
<evidence type="ECO:0000313" key="2">
    <source>
        <dbReference type="EnsemblPlants" id="AET3Gv20679700.1"/>
    </source>
</evidence>
<feature type="region of interest" description="Disordered" evidence="1">
    <location>
        <begin position="1"/>
        <end position="20"/>
    </location>
</feature>
<dbReference type="EnsemblPlants" id="AET3Gv20679700.1">
    <property type="protein sequence ID" value="AET3Gv20679700.1"/>
    <property type="gene ID" value="AET3Gv20679700"/>
</dbReference>
<feature type="compositionally biased region" description="Basic and acidic residues" evidence="1">
    <location>
        <begin position="61"/>
        <end position="74"/>
    </location>
</feature>
<accession>A0A453FHQ6</accession>
<organism evidence="2 3">
    <name type="scientific">Aegilops tauschii subsp. strangulata</name>
    <name type="common">Goatgrass</name>
    <dbReference type="NCBI Taxonomy" id="200361"/>
    <lineage>
        <taxon>Eukaryota</taxon>
        <taxon>Viridiplantae</taxon>
        <taxon>Streptophyta</taxon>
        <taxon>Embryophyta</taxon>
        <taxon>Tracheophyta</taxon>
        <taxon>Spermatophyta</taxon>
        <taxon>Magnoliopsida</taxon>
        <taxon>Liliopsida</taxon>
        <taxon>Poales</taxon>
        <taxon>Poaceae</taxon>
        <taxon>BOP clade</taxon>
        <taxon>Pooideae</taxon>
        <taxon>Triticodae</taxon>
        <taxon>Triticeae</taxon>
        <taxon>Triticinae</taxon>
        <taxon>Aegilops</taxon>
    </lineage>
</organism>
<reference evidence="2" key="3">
    <citation type="journal article" date="2017" name="Nature">
        <title>Genome sequence of the progenitor of the wheat D genome Aegilops tauschii.</title>
        <authorList>
            <person name="Luo M.C."/>
            <person name="Gu Y.Q."/>
            <person name="Puiu D."/>
            <person name="Wang H."/>
            <person name="Twardziok S.O."/>
            <person name="Deal K.R."/>
            <person name="Huo N."/>
            <person name="Zhu T."/>
            <person name="Wang L."/>
            <person name="Wang Y."/>
            <person name="McGuire P.E."/>
            <person name="Liu S."/>
            <person name="Long H."/>
            <person name="Ramasamy R.K."/>
            <person name="Rodriguez J.C."/>
            <person name="Van S.L."/>
            <person name="Yuan L."/>
            <person name="Wang Z."/>
            <person name="Xia Z."/>
            <person name="Xiao L."/>
            <person name="Anderson O.D."/>
            <person name="Ouyang S."/>
            <person name="Liang Y."/>
            <person name="Zimin A.V."/>
            <person name="Pertea G."/>
            <person name="Qi P."/>
            <person name="Bennetzen J.L."/>
            <person name="Dai X."/>
            <person name="Dawson M.W."/>
            <person name="Muller H.G."/>
            <person name="Kugler K."/>
            <person name="Rivarola-Duarte L."/>
            <person name="Spannagl M."/>
            <person name="Mayer K.F.X."/>
            <person name="Lu F.H."/>
            <person name="Bevan M.W."/>
            <person name="Leroy P."/>
            <person name="Li P."/>
            <person name="You F.M."/>
            <person name="Sun Q."/>
            <person name="Liu Z."/>
            <person name="Lyons E."/>
            <person name="Wicker T."/>
            <person name="Salzberg S.L."/>
            <person name="Devos K.M."/>
            <person name="Dvorak J."/>
        </authorList>
    </citation>
    <scope>NUCLEOTIDE SEQUENCE [LARGE SCALE GENOMIC DNA]</scope>
    <source>
        <strain evidence="2">cv. AL8/78</strain>
    </source>
</reference>
<proteinExistence type="predicted"/>
<reference evidence="3" key="2">
    <citation type="journal article" date="2017" name="Nat. Plants">
        <title>The Aegilops tauschii genome reveals multiple impacts of transposons.</title>
        <authorList>
            <person name="Zhao G."/>
            <person name="Zou C."/>
            <person name="Li K."/>
            <person name="Wang K."/>
            <person name="Li T."/>
            <person name="Gao L."/>
            <person name="Zhang X."/>
            <person name="Wang H."/>
            <person name="Yang Z."/>
            <person name="Liu X."/>
            <person name="Jiang W."/>
            <person name="Mao L."/>
            <person name="Kong X."/>
            <person name="Jiao Y."/>
            <person name="Jia J."/>
        </authorList>
    </citation>
    <scope>NUCLEOTIDE SEQUENCE [LARGE SCALE GENOMIC DNA]</scope>
    <source>
        <strain evidence="3">cv. AL8/78</strain>
    </source>
</reference>
<reference evidence="2" key="5">
    <citation type="journal article" date="2021" name="G3 (Bethesda)">
        <title>Aegilops tauschii genome assembly Aet v5.0 features greater sequence contiguity and improved annotation.</title>
        <authorList>
            <person name="Wang L."/>
            <person name="Zhu T."/>
            <person name="Rodriguez J.C."/>
            <person name="Deal K.R."/>
            <person name="Dubcovsky J."/>
            <person name="McGuire P.E."/>
            <person name="Lux T."/>
            <person name="Spannagl M."/>
            <person name="Mayer K.F.X."/>
            <person name="Baldrich P."/>
            <person name="Meyers B.C."/>
            <person name="Huo N."/>
            <person name="Gu Y.Q."/>
            <person name="Zhou H."/>
            <person name="Devos K.M."/>
            <person name="Bennetzen J.L."/>
            <person name="Unver T."/>
            <person name="Budak H."/>
            <person name="Gulick P.J."/>
            <person name="Galiba G."/>
            <person name="Kalapos B."/>
            <person name="Nelson D.R."/>
            <person name="Li P."/>
            <person name="You F.M."/>
            <person name="Luo M.C."/>
            <person name="Dvorak J."/>
        </authorList>
    </citation>
    <scope>NUCLEOTIDE SEQUENCE [LARGE SCALE GENOMIC DNA]</scope>
    <source>
        <strain evidence="2">cv. AL8/78</strain>
    </source>
</reference>
<feature type="region of interest" description="Disordered" evidence="1">
    <location>
        <begin position="52"/>
        <end position="74"/>
    </location>
</feature>
<reference evidence="2" key="4">
    <citation type="submission" date="2019-03" db="UniProtKB">
        <authorList>
            <consortium name="EnsemblPlants"/>
        </authorList>
    </citation>
    <scope>IDENTIFICATION</scope>
</reference>